<protein>
    <submittedName>
        <fullName evidence="2">DNA-binding MarR family transcriptional regulator</fullName>
    </submittedName>
</protein>
<dbReference type="SMART" id="SM00347">
    <property type="entry name" value="HTH_MARR"/>
    <property type="match status" value="1"/>
</dbReference>
<dbReference type="Gene3D" id="1.10.10.10">
    <property type="entry name" value="Winged helix-like DNA-binding domain superfamily/Winged helix DNA-binding domain"/>
    <property type="match status" value="1"/>
</dbReference>
<dbReference type="PANTHER" id="PTHR33164">
    <property type="entry name" value="TRANSCRIPTIONAL REGULATOR, MARR FAMILY"/>
    <property type="match status" value="1"/>
</dbReference>
<organism evidence="2 3">
    <name type="scientific">Kribbella caucasensis</name>
    <dbReference type="NCBI Taxonomy" id="2512215"/>
    <lineage>
        <taxon>Bacteria</taxon>
        <taxon>Bacillati</taxon>
        <taxon>Actinomycetota</taxon>
        <taxon>Actinomycetes</taxon>
        <taxon>Propionibacteriales</taxon>
        <taxon>Kribbellaceae</taxon>
        <taxon>Kribbella</taxon>
    </lineage>
</organism>
<dbReference type="EMBL" id="SNWQ01000017">
    <property type="protein sequence ID" value="TDO44120.1"/>
    <property type="molecule type" value="Genomic_DNA"/>
</dbReference>
<dbReference type="GO" id="GO:0003700">
    <property type="term" value="F:DNA-binding transcription factor activity"/>
    <property type="evidence" value="ECO:0007669"/>
    <property type="project" value="InterPro"/>
</dbReference>
<dbReference type="InterPro" id="IPR000835">
    <property type="entry name" value="HTH_MarR-typ"/>
</dbReference>
<reference evidence="2 3" key="1">
    <citation type="submission" date="2019-03" db="EMBL/GenBank/DDBJ databases">
        <title>Genomic Encyclopedia of Type Strains, Phase III (KMG-III): the genomes of soil and plant-associated and newly described type strains.</title>
        <authorList>
            <person name="Whitman W."/>
        </authorList>
    </citation>
    <scope>NUCLEOTIDE SEQUENCE [LARGE SCALE GENOMIC DNA]</scope>
    <source>
        <strain evidence="2 3">VKM Ac-2527</strain>
    </source>
</reference>
<feature type="domain" description="HTH marR-type" evidence="1">
    <location>
        <begin position="25"/>
        <end position="157"/>
    </location>
</feature>
<dbReference type="Proteomes" id="UP000295388">
    <property type="component" value="Unassembled WGS sequence"/>
</dbReference>
<proteinExistence type="predicted"/>
<keyword evidence="3" id="KW-1185">Reference proteome</keyword>
<dbReference type="PRINTS" id="PR00598">
    <property type="entry name" value="HTHMARR"/>
</dbReference>
<dbReference type="AlphaFoldDB" id="A0A4R6K496"/>
<dbReference type="PROSITE" id="PS50995">
    <property type="entry name" value="HTH_MARR_2"/>
    <property type="match status" value="1"/>
</dbReference>
<dbReference type="InterPro" id="IPR036390">
    <property type="entry name" value="WH_DNA-bd_sf"/>
</dbReference>
<evidence type="ECO:0000313" key="3">
    <source>
        <dbReference type="Proteomes" id="UP000295388"/>
    </source>
</evidence>
<dbReference type="InterPro" id="IPR036388">
    <property type="entry name" value="WH-like_DNA-bd_sf"/>
</dbReference>
<sequence>MLEDVNYRDPSAKLENMARTEKEQLAGIAQQVMDVSMWMARHYNMRFANELGLTDTQARSLLQLDPDRPVPTRALASMLGCDPSNVTPFVDRLEKAGLVERQIDPHDRRVKTLVVTAAGRKKLAQMDDIRGTDSPPLQALTETERDTLEKLLGKAWTAAKDYEAEMCAQVQARTRAKM</sequence>
<dbReference type="GO" id="GO:0006950">
    <property type="term" value="P:response to stress"/>
    <property type="evidence" value="ECO:0007669"/>
    <property type="project" value="TreeGrafter"/>
</dbReference>
<dbReference type="SUPFAM" id="SSF46785">
    <property type="entry name" value="Winged helix' DNA-binding domain"/>
    <property type="match status" value="1"/>
</dbReference>
<name>A0A4R6K496_9ACTN</name>
<evidence type="ECO:0000313" key="2">
    <source>
        <dbReference type="EMBL" id="TDO44120.1"/>
    </source>
</evidence>
<evidence type="ECO:0000259" key="1">
    <source>
        <dbReference type="PROSITE" id="PS50995"/>
    </source>
</evidence>
<dbReference type="GO" id="GO:0003677">
    <property type="term" value="F:DNA binding"/>
    <property type="evidence" value="ECO:0007669"/>
    <property type="project" value="UniProtKB-KW"/>
</dbReference>
<accession>A0A4R6K496</accession>
<dbReference type="InterPro" id="IPR039422">
    <property type="entry name" value="MarR/SlyA-like"/>
</dbReference>
<gene>
    <name evidence="2" type="ORF">EV643_117143</name>
</gene>
<dbReference type="Pfam" id="PF01047">
    <property type="entry name" value="MarR"/>
    <property type="match status" value="1"/>
</dbReference>
<comment type="caution">
    <text evidence="2">The sequence shown here is derived from an EMBL/GenBank/DDBJ whole genome shotgun (WGS) entry which is preliminary data.</text>
</comment>
<keyword evidence="2" id="KW-0238">DNA-binding</keyword>
<dbReference type="PANTHER" id="PTHR33164:SF99">
    <property type="entry name" value="MARR FAMILY REGULATORY PROTEIN"/>
    <property type="match status" value="1"/>
</dbReference>